<gene>
    <name evidence="2" type="ORF">K1X11_013740</name>
</gene>
<dbReference type="Proteomes" id="UP000738431">
    <property type="component" value="Chromosome"/>
</dbReference>
<proteinExistence type="predicted"/>
<dbReference type="RefSeq" id="WP_324725983.1">
    <property type="nucleotide sequence ID" value="NZ_CP139781.1"/>
</dbReference>
<dbReference type="Gene3D" id="3.30.2310.20">
    <property type="entry name" value="RelE-like"/>
    <property type="match status" value="1"/>
</dbReference>
<name>A0ABZ1C2Q6_9BACT</name>
<protein>
    <submittedName>
        <fullName evidence="2">Type II toxin-antitoxin system RelE/ParE family toxin</fullName>
    </submittedName>
</protein>
<dbReference type="InterPro" id="IPR035093">
    <property type="entry name" value="RelE/ParE_toxin_dom_sf"/>
</dbReference>
<evidence type="ECO:0000313" key="2">
    <source>
        <dbReference type="EMBL" id="WRQ85870.1"/>
    </source>
</evidence>
<evidence type="ECO:0000256" key="1">
    <source>
        <dbReference type="ARBA" id="ARBA00022649"/>
    </source>
</evidence>
<reference evidence="2 3" key="1">
    <citation type="submission" date="2023-12" db="EMBL/GenBank/DDBJ databases">
        <title>Description of an unclassified Opitutus bacterium of Verrucomicrobiota.</title>
        <authorList>
            <person name="Zhang D.-F."/>
        </authorList>
    </citation>
    <scope>NUCLEOTIDE SEQUENCE [LARGE SCALE GENOMIC DNA]</scope>
    <source>
        <strain evidence="2 3">WL0086</strain>
    </source>
</reference>
<keyword evidence="3" id="KW-1185">Reference proteome</keyword>
<sequence>MSRAVVFRREARLEFDEALIFYEEARQGLGLDFQQAVGESLSEAATHPTLFRKVRGPIRRIVLKRFPYTLNFVAEKDRIVVLAVFHARRDPRHLTTRR</sequence>
<keyword evidence="1" id="KW-1277">Toxin-antitoxin system</keyword>
<dbReference type="InterPro" id="IPR007712">
    <property type="entry name" value="RelE/ParE_toxin"/>
</dbReference>
<dbReference type="Pfam" id="PF05016">
    <property type="entry name" value="ParE_toxin"/>
    <property type="match status" value="1"/>
</dbReference>
<evidence type="ECO:0000313" key="3">
    <source>
        <dbReference type="Proteomes" id="UP000738431"/>
    </source>
</evidence>
<accession>A0ABZ1C2Q6</accession>
<organism evidence="2 3">
    <name type="scientific">Actomonas aquatica</name>
    <dbReference type="NCBI Taxonomy" id="2866162"/>
    <lineage>
        <taxon>Bacteria</taxon>
        <taxon>Pseudomonadati</taxon>
        <taxon>Verrucomicrobiota</taxon>
        <taxon>Opitutia</taxon>
        <taxon>Opitutales</taxon>
        <taxon>Opitutaceae</taxon>
        <taxon>Actomonas</taxon>
    </lineage>
</organism>
<dbReference type="EMBL" id="CP139781">
    <property type="protein sequence ID" value="WRQ85870.1"/>
    <property type="molecule type" value="Genomic_DNA"/>
</dbReference>